<protein>
    <submittedName>
        <fullName evidence="2">AZL_007920/MXAN_0976 family protein</fullName>
    </submittedName>
</protein>
<dbReference type="AlphaFoldDB" id="A0A380CPL3"/>
<dbReference type="Proteomes" id="UP000254893">
    <property type="component" value="Unassembled WGS sequence"/>
</dbReference>
<gene>
    <name evidence="2" type="ORF">NCTC11388_03869</name>
</gene>
<dbReference type="PROSITE" id="PS51257">
    <property type="entry name" value="PROKAR_LIPOPROTEIN"/>
    <property type="match status" value="1"/>
</dbReference>
<reference evidence="2 3" key="1">
    <citation type="submission" date="2018-06" db="EMBL/GenBank/DDBJ databases">
        <authorList>
            <consortium name="Pathogen Informatics"/>
            <person name="Doyle S."/>
        </authorList>
    </citation>
    <scope>NUCLEOTIDE SEQUENCE [LARGE SCALE GENOMIC DNA]</scope>
    <source>
        <strain evidence="2 3">NCTC11388</strain>
    </source>
</reference>
<evidence type="ECO:0000259" key="1">
    <source>
        <dbReference type="Pfam" id="PF20243"/>
    </source>
</evidence>
<feature type="domain" description="Copper-binding protein MbnP-like" evidence="1">
    <location>
        <begin position="39"/>
        <end position="248"/>
    </location>
</feature>
<dbReference type="RefSeq" id="WP_115171249.1">
    <property type="nucleotide sequence ID" value="NZ_UGYW01000002.1"/>
</dbReference>
<organism evidence="2 3">
    <name type="scientific">Sphingobacterium spiritivorum</name>
    <name type="common">Flavobacterium spiritivorum</name>
    <dbReference type="NCBI Taxonomy" id="258"/>
    <lineage>
        <taxon>Bacteria</taxon>
        <taxon>Pseudomonadati</taxon>
        <taxon>Bacteroidota</taxon>
        <taxon>Sphingobacteriia</taxon>
        <taxon>Sphingobacteriales</taxon>
        <taxon>Sphingobacteriaceae</taxon>
        <taxon>Sphingobacterium</taxon>
    </lineage>
</organism>
<evidence type="ECO:0000313" key="3">
    <source>
        <dbReference type="Proteomes" id="UP000254893"/>
    </source>
</evidence>
<dbReference type="EMBL" id="UGYW01000002">
    <property type="protein sequence ID" value="SUJ25819.1"/>
    <property type="molecule type" value="Genomic_DNA"/>
</dbReference>
<evidence type="ECO:0000313" key="2">
    <source>
        <dbReference type="EMBL" id="SUJ25819.1"/>
    </source>
</evidence>
<dbReference type="InterPro" id="IPR046863">
    <property type="entry name" value="MbnP-like_dom"/>
</dbReference>
<dbReference type="Pfam" id="PF20243">
    <property type="entry name" value="MbnP"/>
    <property type="match status" value="1"/>
</dbReference>
<proteinExistence type="predicted"/>
<sequence length="290" mass="32332">MNTSIIKQYVAAAGLLLTVILTSSCSKNNAPEPDADKMGQFSIEFDNIVGEETLGFEPRIYTNAKGEKFRIKQLQYFISNIKLYKNDGSSYTVPQEESYFLVNASDRTTRFTRVRVPEGDYSKVQFVVGVDSLRSTMPVEKRTGVLSFNPESGHEGGGMYWGWNSGYIFLKLEGYCDLISDNQQGDPTGNKQFKYHIGGFGGYNAPTLNNIKTITVDLQSAGIAQVRAGMRSNAHLFVDIMKIFNGPNAFSIVAHPNVMFSEYSVNIANNFPAMFSHDHTENFVKSEDEL</sequence>
<name>A0A380CPL3_SPHSI</name>
<accession>A0A380CPL3</accession>